<proteinExistence type="predicted"/>
<evidence type="ECO:0000313" key="2">
    <source>
        <dbReference type="EMBL" id="MFC4873511.1"/>
    </source>
</evidence>
<dbReference type="RefSeq" id="WP_377066438.1">
    <property type="nucleotide sequence ID" value="NZ_JBHSJJ010000011.1"/>
</dbReference>
<reference evidence="3" key="1">
    <citation type="journal article" date="2019" name="Int. J. Syst. Evol. Microbiol.">
        <title>The Global Catalogue of Microorganisms (GCM) 10K type strain sequencing project: providing services to taxonomists for standard genome sequencing and annotation.</title>
        <authorList>
            <consortium name="The Broad Institute Genomics Platform"/>
            <consortium name="The Broad Institute Genome Sequencing Center for Infectious Disease"/>
            <person name="Wu L."/>
            <person name="Ma J."/>
        </authorList>
    </citation>
    <scope>NUCLEOTIDE SEQUENCE [LARGE SCALE GENOMIC DNA]</scope>
    <source>
        <strain evidence="3">CGMCC 4.7466</strain>
    </source>
</reference>
<dbReference type="EMBL" id="JBHSJJ010000011">
    <property type="protein sequence ID" value="MFC4873511.1"/>
    <property type="molecule type" value="Genomic_DNA"/>
</dbReference>
<evidence type="ECO:0000313" key="3">
    <source>
        <dbReference type="Proteomes" id="UP001595818"/>
    </source>
</evidence>
<accession>A0ABV9T437</accession>
<feature type="domain" description="Bacterial bifunctional deaminase-reductase C-terminal" evidence="1">
    <location>
        <begin position="24"/>
        <end position="196"/>
    </location>
</feature>
<dbReference type="Proteomes" id="UP001595818">
    <property type="component" value="Unassembled WGS sequence"/>
</dbReference>
<dbReference type="InterPro" id="IPR024072">
    <property type="entry name" value="DHFR-like_dom_sf"/>
</dbReference>
<dbReference type="PANTHER" id="PTHR38011">
    <property type="entry name" value="DIHYDROFOLATE REDUCTASE FAMILY PROTEIN (AFU_ORTHOLOGUE AFUA_8G06820)"/>
    <property type="match status" value="1"/>
</dbReference>
<dbReference type="SUPFAM" id="SSF53597">
    <property type="entry name" value="Dihydrofolate reductase-like"/>
    <property type="match status" value="1"/>
</dbReference>
<dbReference type="InterPro" id="IPR002734">
    <property type="entry name" value="RibDG_C"/>
</dbReference>
<comment type="caution">
    <text evidence="2">The sequence shown here is derived from an EMBL/GenBank/DDBJ whole genome shotgun (WGS) entry which is preliminary data.</text>
</comment>
<evidence type="ECO:0000259" key="1">
    <source>
        <dbReference type="Pfam" id="PF01872"/>
    </source>
</evidence>
<dbReference type="InterPro" id="IPR050765">
    <property type="entry name" value="Riboflavin_Biosynth_HTPR"/>
</dbReference>
<dbReference type="PANTHER" id="PTHR38011:SF11">
    <property type="entry name" value="2,5-DIAMINO-6-RIBOSYLAMINO-4(3H)-PYRIMIDINONE 5'-PHOSPHATE REDUCTASE"/>
    <property type="match status" value="1"/>
</dbReference>
<dbReference type="Gene3D" id="3.40.430.10">
    <property type="entry name" value="Dihydrofolate Reductase, subunit A"/>
    <property type="match status" value="1"/>
</dbReference>
<dbReference type="Pfam" id="PF01872">
    <property type="entry name" value="RibD_C"/>
    <property type="match status" value="1"/>
</dbReference>
<keyword evidence="3" id="KW-1185">Reference proteome</keyword>
<organism evidence="2 3">
    <name type="scientific">Negadavirga shengliensis</name>
    <dbReference type="NCBI Taxonomy" id="1389218"/>
    <lineage>
        <taxon>Bacteria</taxon>
        <taxon>Pseudomonadati</taxon>
        <taxon>Bacteroidota</taxon>
        <taxon>Cytophagia</taxon>
        <taxon>Cytophagales</taxon>
        <taxon>Cyclobacteriaceae</taxon>
        <taxon>Negadavirga</taxon>
    </lineage>
</organism>
<gene>
    <name evidence="2" type="ORF">ACFPFU_17545</name>
</gene>
<protein>
    <submittedName>
        <fullName evidence="2">Dihydrofolate reductase family protein</fullName>
    </submittedName>
</protein>
<name>A0ABV9T437_9BACT</name>
<sequence>MRRQDTFSKASHCINSNLKKNSVRKLTAAINMTLDGFCDHTAISPDEELHQHYANLLRDAGTILYGRVTYQLMEFWRTLVENPSGEKSMDDFAIVMDNTPKIVFSHTLKNVDWKSAALANRDLAEEVSALKQHQGKDILVGSRSLIIQLMNLNLIDEFQLCVHPVVAGSGLSLFDSINGRTVFKLIKTKTFNSGAVTLYYQPTNEKTANR</sequence>